<evidence type="ECO:0000256" key="1">
    <source>
        <dbReference type="PROSITE-ProRule" id="PRU00703"/>
    </source>
</evidence>
<evidence type="ECO:0000313" key="3">
    <source>
        <dbReference type="EMBL" id="KNZ70109.1"/>
    </source>
</evidence>
<dbReference type="Gene3D" id="3.90.550.10">
    <property type="entry name" value="Spore Coat Polysaccharide Biosynthesis Protein SpsA, Chain A"/>
    <property type="match status" value="1"/>
</dbReference>
<reference evidence="4" key="1">
    <citation type="submission" date="2015-07" db="EMBL/GenBank/DDBJ databases">
        <title>Complete Genome of Thermincola ferriacetica strain Z-0001T.</title>
        <authorList>
            <person name="Lusk B."/>
            <person name="Badalamenti J.P."/>
            <person name="Parameswaran P."/>
            <person name="Bond D.R."/>
            <person name="Torres C.I."/>
        </authorList>
    </citation>
    <scope>NUCLEOTIDE SEQUENCE [LARGE SCALE GENOMIC DNA]</scope>
    <source>
        <strain evidence="4">Z-0001</strain>
    </source>
</reference>
<dbReference type="InterPro" id="IPR005835">
    <property type="entry name" value="NTP_transferase_dom"/>
</dbReference>
<protein>
    <submittedName>
        <fullName evidence="3">Nucleotidyltransferase</fullName>
    </submittedName>
</protein>
<dbReference type="SUPFAM" id="SSF53448">
    <property type="entry name" value="Nucleotide-diphospho-sugar transferases"/>
    <property type="match status" value="1"/>
</dbReference>
<dbReference type="InterPro" id="IPR000644">
    <property type="entry name" value="CBS_dom"/>
</dbReference>
<evidence type="ECO:0000313" key="4">
    <source>
        <dbReference type="Proteomes" id="UP000037175"/>
    </source>
</evidence>
<sequence length="355" mass="40247">MEERLQQLLVKADLPLRESLRQMDKGARQLLIVVDDDNRILGVVTDGDIRRAIINNIDFEAPIGQVMNPNPITLGCPVNHKKALKIMRERSIKHIPVVNEDGQVVDILVWSNLLGKGKDMYPPKGTPVVIMAGGKGTRLDPFTKILPKPLIPIGDKPIIEIIMERFNQFGFDNFLISLNYKAEMIKMYFSENVNGFKVDYIMEKEFLGTAGALALARDRLRETFIISNCDVITDADFDSLLNFHKENQNQATVFGVVRHMRIPYGVMKMKDGDLDEIIEKPEYSFVINTGIYVLEPELIDLITPGQVMNMPDLLMKAKGKGYRVQVCPMACSWFDVGEWEEYRRALEYINGPGIA</sequence>
<dbReference type="Pfam" id="PF00571">
    <property type="entry name" value="CBS"/>
    <property type="match status" value="2"/>
</dbReference>
<keyword evidence="1" id="KW-0129">CBS domain</keyword>
<keyword evidence="4" id="KW-1185">Reference proteome</keyword>
<dbReference type="InterPro" id="IPR050486">
    <property type="entry name" value="Mannose-1P_guanyltransferase"/>
</dbReference>
<dbReference type="InterPro" id="IPR029044">
    <property type="entry name" value="Nucleotide-diphossugar_trans"/>
</dbReference>
<dbReference type="RefSeq" id="WP_083436816.1">
    <property type="nucleotide sequence ID" value="NZ_LGTE01000006.1"/>
</dbReference>
<dbReference type="Gene3D" id="3.10.580.10">
    <property type="entry name" value="CBS-domain"/>
    <property type="match status" value="1"/>
</dbReference>
<gene>
    <name evidence="3" type="ORF">Tfer_1250</name>
</gene>
<dbReference type="InterPro" id="IPR046342">
    <property type="entry name" value="CBS_dom_sf"/>
</dbReference>
<proteinExistence type="predicted"/>
<evidence type="ECO:0000259" key="2">
    <source>
        <dbReference type="PROSITE" id="PS51371"/>
    </source>
</evidence>
<dbReference type="Pfam" id="PF00483">
    <property type="entry name" value="NTP_transferase"/>
    <property type="match status" value="1"/>
</dbReference>
<dbReference type="Proteomes" id="UP000037175">
    <property type="component" value="Unassembled WGS sequence"/>
</dbReference>
<dbReference type="PATRIC" id="fig|281456.6.peg.1324"/>
<organism evidence="3 4">
    <name type="scientific">Thermincola ferriacetica</name>
    <dbReference type="NCBI Taxonomy" id="281456"/>
    <lineage>
        <taxon>Bacteria</taxon>
        <taxon>Bacillati</taxon>
        <taxon>Bacillota</taxon>
        <taxon>Clostridia</taxon>
        <taxon>Eubacteriales</taxon>
        <taxon>Thermincolaceae</taxon>
        <taxon>Thermincola</taxon>
    </lineage>
</organism>
<accession>A0A0L6W4T6</accession>
<comment type="caution">
    <text evidence="3">The sequence shown here is derived from an EMBL/GenBank/DDBJ whole genome shotgun (WGS) entry which is preliminary data.</text>
</comment>
<feature type="domain" description="CBS" evidence="2">
    <location>
        <begin position="1"/>
        <end position="59"/>
    </location>
</feature>
<keyword evidence="3" id="KW-0808">Transferase</keyword>
<dbReference type="PANTHER" id="PTHR22572">
    <property type="entry name" value="SUGAR-1-PHOSPHATE GUANYL TRANSFERASE"/>
    <property type="match status" value="1"/>
</dbReference>
<feature type="domain" description="CBS" evidence="2">
    <location>
        <begin position="67"/>
        <end position="128"/>
    </location>
</feature>
<dbReference type="PROSITE" id="PS51371">
    <property type="entry name" value="CBS"/>
    <property type="match status" value="2"/>
</dbReference>
<dbReference type="AlphaFoldDB" id="A0A0L6W4T6"/>
<dbReference type="CDD" id="cd04607">
    <property type="entry name" value="CBS_pair_NTP_transferase_assoc"/>
    <property type="match status" value="1"/>
</dbReference>
<dbReference type="EMBL" id="LGTE01000006">
    <property type="protein sequence ID" value="KNZ70109.1"/>
    <property type="molecule type" value="Genomic_DNA"/>
</dbReference>
<name>A0A0L6W4T6_9FIRM</name>
<dbReference type="GO" id="GO:0016740">
    <property type="term" value="F:transferase activity"/>
    <property type="evidence" value="ECO:0007669"/>
    <property type="project" value="UniProtKB-KW"/>
</dbReference>
<dbReference type="SMART" id="SM00116">
    <property type="entry name" value="CBS"/>
    <property type="match status" value="2"/>
</dbReference>
<dbReference type="SUPFAM" id="SSF54631">
    <property type="entry name" value="CBS-domain pair"/>
    <property type="match status" value="1"/>
</dbReference>
<dbReference type="CDD" id="cd06426">
    <property type="entry name" value="NTP_transferase_like_2"/>
    <property type="match status" value="1"/>
</dbReference>